<dbReference type="InterPro" id="IPR000620">
    <property type="entry name" value="EamA_dom"/>
</dbReference>
<dbReference type="RefSeq" id="WP_264893909.1">
    <property type="nucleotide sequence ID" value="NZ_CP110257.1"/>
</dbReference>
<dbReference type="Proteomes" id="UP001163266">
    <property type="component" value="Chromosome"/>
</dbReference>
<accession>A0ABY6MVR2</accession>
<feature type="transmembrane region" description="Helical" evidence="6">
    <location>
        <begin position="268"/>
        <end position="286"/>
    </location>
</feature>
<sequence length="302" mass="32773">MLTGRQLGALVFLTLMWGLNWPMMKFSLRELTPLYFRAVTMTGGALMLFSFYAARGVPMRLGLRQAGQVAALALPNILGWHLFSILGVRELASGRAAILGFTMPIWTVLITVALFGERLSRRMLVSVICAAGAVGLLVMEELSALAGRPLGIVWMQIAAFSWALGTVLMRRTTSPLPTEALTVWMMLLGSVTFWSIAAAVEPWPAWQFSAPMWWSLVWGATINYGFAQIIWFGMARQLPPSASAFSIMAVPLVGTASATFIVGEVPHWQDWAAAVLIMAAIASALLPRRTRAGSTSARGAAQ</sequence>
<dbReference type="PANTHER" id="PTHR32322">
    <property type="entry name" value="INNER MEMBRANE TRANSPORTER"/>
    <property type="match status" value="1"/>
</dbReference>
<dbReference type="EMBL" id="CP110257">
    <property type="protein sequence ID" value="UZD56097.1"/>
    <property type="molecule type" value="Genomic_DNA"/>
</dbReference>
<dbReference type="InterPro" id="IPR037185">
    <property type="entry name" value="EmrE-like"/>
</dbReference>
<feature type="transmembrane region" description="Helical" evidence="6">
    <location>
        <begin position="123"/>
        <end position="139"/>
    </location>
</feature>
<feature type="transmembrane region" description="Helical" evidence="6">
    <location>
        <begin position="34"/>
        <end position="54"/>
    </location>
</feature>
<comment type="subcellular location">
    <subcellularLocation>
        <location evidence="1">Cell membrane</location>
        <topology evidence="1">Multi-pass membrane protein</topology>
    </subcellularLocation>
</comment>
<dbReference type="SUPFAM" id="SSF103481">
    <property type="entry name" value="Multidrug resistance efflux transporter EmrE"/>
    <property type="match status" value="2"/>
</dbReference>
<evidence type="ECO:0000256" key="6">
    <source>
        <dbReference type="SAM" id="Phobius"/>
    </source>
</evidence>
<evidence type="ECO:0000256" key="1">
    <source>
        <dbReference type="ARBA" id="ARBA00004651"/>
    </source>
</evidence>
<reference evidence="8" key="1">
    <citation type="submission" date="2022-10" db="EMBL/GenBank/DDBJ databases">
        <title>Complete genome sequence of Schlegelella aquatica LMG 23380.</title>
        <authorList>
            <person name="Musilova J."/>
            <person name="Kourilova X."/>
            <person name="Bezdicek M."/>
            <person name="Hermankova K."/>
            <person name="Obruca S."/>
            <person name="Sedlar K."/>
        </authorList>
    </citation>
    <scope>NUCLEOTIDE SEQUENCE</scope>
    <source>
        <strain evidence="8">LMG 23380</strain>
    </source>
</reference>
<feature type="domain" description="EamA" evidence="7">
    <location>
        <begin position="11"/>
        <end position="138"/>
    </location>
</feature>
<evidence type="ECO:0000256" key="4">
    <source>
        <dbReference type="ARBA" id="ARBA00022989"/>
    </source>
</evidence>
<keyword evidence="4 6" id="KW-1133">Transmembrane helix</keyword>
<evidence type="ECO:0000256" key="2">
    <source>
        <dbReference type="ARBA" id="ARBA00022475"/>
    </source>
</evidence>
<feature type="transmembrane region" description="Helical" evidence="6">
    <location>
        <begin position="66"/>
        <end position="88"/>
    </location>
</feature>
<keyword evidence="9" id="KW-1185">Reference proteome</keyword>
<evidence type="ECO:0000313" key="8">
    <source>
        <dbReference type="EMBL" id="UZD56097.1"/>
    </source>
</evidence>
<dbReference type="PANTHER" id="PTHR32322:SF18">
    <property type="entry name" value="S-ADENOSYLMETHIONINE_S-ADENOSYLHOMOCYSTEINE TRANSPORTER"/>
    <property type="match status" value="1"/>
</dbReference>
<protein>
    <submittedName>
        <fullName evidence="8">DMT family transporter</fullName>
    </submittedName>
</protein>
<feature type="transmembrane region" description="Helical" evidence="6">
    <location>
        <begin position="212"/>
        <end position="232"/>
    </location>
</feature>
<proteinExistence type="predicted"/>
<feature type="transmembrane region" description="Helical" evidence="6">
    <location>
        <begin position="244"/>
        <end position="262"/>
    </location>
</feature>
<feature type="domain" description="EamA" evidence="7">
    <location>
        <begin position="150"/>
        <end position="282"/>
    </location>
</feature>
<dbReference type="Pfam" id="PF00892">
    <property type="entry name" value="EamA"/>
    <property type="match status" value="2"/>
</dbReference>
<evidence type="ECO:0000256" key="5">
    <source>
        <dbReference type="ARBA" id="ARBA00023136"/>
    </source>
</evidence>
<evidence type="ECO:0000313" key="9">
    <source>
        <dbReference type="Proteomes" id="UP001163266"/>
    </source>
</evidence>
<evidence type="ECO:0000256" key="3">
    <source>
        <dbReference type="ARBA" id="ARBA00022692"/>
    </source>
</evidence>
<keyword evidence="3 6" id="KW-0812">Transmembrane</keyword>
<feature type="transmembrane region" description="Helical" evidence="6">
    <location>
        <begin position="181"/>
        <end position="200"/>
    </location>
</feature>
<feature type="transmembrane region" description="Helical" evidence="6">
    <location>
        <begin position="7"/>
        <end position="28"/>
    </location>
</feature>
<evidence type="ECO:0000259" key="7">
    <source>
        <dbReference type="Pfam" id="PF00892"/>
    </source>
</evidence>
<gene>
    <name evidence="8" type="ORF">OMP39_05850</name>
</gene>
<organism evidence="8 9">
    <name type="scientific">Caldimonas aquatica</name>
    <dbReference type="NCBI Taxonomy" id="376175"/>
    <lineage>
        <taxon>Bacteria</taxon>
        <taxon>Pseudomonadati</taxon>
        <taxon>Pseudomonadota</taxon>
        <taxon>Betaproteobacteria</taxon>
        <taxon>Burkholderiales</taxon>
        <taxon>Sphaerotilaceae</taxon>
        <taxon>Caldimonas</taxon>
    </lineage>
</organism>
<name>A0ABY6MVR2_9BURK</name>
<keyword evidence="5 6" id="KW-0472">Membrane</keyword>
<feature type="transmembrane region" description="Helical" evidence="6">
    <location>
        <begin position="94"/>
        <end position="116"/>
    </location>
</feature>
<keyword evidence="2" id="KW-1003">Cell membrane</keyword>
<dbReference type="InterPro" id="IPR050638">
    <property type="entry name" value="AA-Vitamin_Transporters"/>
</dbReference>
<feature type="transmembrane region" description="Helical" evidence="6">
    <location>
        <begin position="151"/>
        <end position="169"/>
    </location>
</feature>